<dbReference type="CDD" id="cd06170">
    <property type="entry name" value="LuxR_C_like"/>
    <property type="match status" value="1"/>
</dbReference>
<dbReference type="SMART" id="SM00421">
    <property type="entry name" value="HTH_LUXR"/>
    <property type="match status" value="1"/>
</dbReference>
<dbReference type="Gene3D" id="1.10.10.10">
    <property type="entry name" value="Winged helix-like DNA-binding domain superfamily/Winged helix DNA-binding domain"/>
    <property type="match status" value="1"/>
</dbReference>
<dbReference type="Proteomes" id="UP000235826">
    <property type="component" value="Chromosome"/>
</dbReference>
<dbReference type="SUPFAM" id="SSF52172">
    <property type="entry name" value="CheY-like"/>
    <property type="match status" value="1"/>
</dbReference>
<dbReference type="EMBL" id="CP025791">
    <property type="protein sequence ID" value="AUP77191.1"/>
    <property type="molecule type" value="Genomic_DNA"/>
</dbReference>
<dbReference type="PRINTS" id="PR00038">
    <property type="entry name" value="HTHLUXR"/>
</dbReference>
<dbReference type="GO" id="GO:0003677">
    <property type="term" value="F:DNA binding"/>
    <property type="evidence" value="ECO:0007669"/>
    <property type="project" value="UniProtKB-KW"/>
</dbReference>
<dbReference type="OrthoDB" id="9797341at2"/>
<dbReference type="Pfam" id="PF00072">
    <property type="entry name" value="Response_reg"/>
    <property type="match status" value="1"/>
</dbReference>
<evidence type="ECO:0000259" key="3">
    <source>
        <dbReference type="PROSITE" id="PS50043"/>
    </source>
</evidence>
<dbReference type="SUPFAM" id="SSF46894">
    <property type="entry name" value="C-terminal effector domain of the bipartite response regulators"/>
    <property type="match status" value="1"/>
</dbReference>
<dbReference type="InterPro" id="IPR036388">
    <property type="entry name" value="WH-like_DNA-bd_sf"/>
</dbReference>
<protein>
    <recommendedName>
        <fullName evidence="7">DNA-binding response regulator</fullName>
    </recommendedName>
</protein>
<name>A0A2K9PJF0_9FLAO</name>
<dbReference type="AlphaFoldDB" id="A0A2K9PJF0"/>
<dbReference type="Pfam" id="PF00196">
    <property type="entry name" value="GerE"/>
    <property type="match status" value="1"/>
</dbReference>
<dbReference type="PROSITE" id="PS00622">
    <property type="entry name" value="HTH_LUXR_1"/>
    <property type="match status" value="1"/>
</dbReference>
<proteinExistence type="predicted"/>
<evidence type="ECO:0000313" key="5">
    <source>
        <dbReference type="EMBL" id="AUP77191.1"/>
    </source>
</evidence>
<dbReference type="InterPro" id="IPR016032">
    <property type="entry name" value="Sig_transdc_resp-reg_C-effctor"/>
</dbReference>
<feature type="domain" description="Response regulatory" evidence="4">
    <location>
        <begin position="16"/>
        <end position="129"/>
    </location>
</feature>
<dbReference type="PANTHER" id="PTHR43214">
    <property type="entry name" value="TWO-COMPONENT RESPONSE REGULATOR"/>
    <property type="match status" value="1"/>
</dbReference>
<keyword evidence="6" id="KW-1185">Reference proteome</keyword>
<dbReference type="PROSITE" id="PS50043">
    <property type="entry name" value="HTH_LUXR_2"/>
    <property type="match status" value="1"/>
</dbReference>
<dbReference type="KEGG" id="fek:C1H87_00035"/>
<dbReference type="GO" id="GO:0000160">
    <property type="term" value="P:phosphorelay signal transduction system"/>
    <property type="evidence" value="ECO:0007669"/>
    <property type="project" value="InterPro"/>
</dbReference>
<dbReference type="SMART" id="SM00448">
    <property type="entry name" value="REC"/>
    <property type="match status" value="1"/>
</dbReference>
<accession>A0A2K9PJF0</accession>
<evidence type="ECO:0000259" key="4">
    <source>
        <dbReference type="PROSITE" id="PS50110"/>
    </source>
</evidence>
<reference evidence="5 6" key="1">
    <citation type="submission" date="2018-01" db="EMBL/GenBank/DDBJ databases">
        <title>Complete genome sequence of Flavivirga eckloniae ECD14 isolated from seaweed Ecklonia cava.</title>
        <authorList>
            <person name="Lee J.H."/>
            <person name="Baik K.S."/>
            <person name="Seong C.N."/>
        </authorList>
    </citation>
    <scope>NUCLEOTIDE SEQUENCE [LARGE SCALE GENOMIC DNA]</scope>
    <source>
        <strain evidence="5 6">ECD14</strain>
    </source>
</reference>
<keyword evidence="1" id="KW-0238">DNA-binding</keyword>
<dbReference type="InterPro" id="IPR001789">
    <property type="entry name" value="Sig_transdc_resp-reg_receiver"/>
</dbReference>
<sequence>MMEKPTFLILLSSLKNILLMEDYKIVAKYCKTFINTSSDFKVVGGYNNYEDAFKDIITFQPDFVLRDIILPGKYGIEEIKKVLKSKVHAIVALHENPQHVFDTLSSETLDYLSKRDSEKSLIASLYQSKDGGTPTCINIAKIAVESFREKRFDVLTDRENDVLTLLAEGKSYVDIGISLHLSINTIKFHLRNIYEKLNVSKKSEAIALFKNK</sequence>
<dbReference type="InterPro" id="IPR000792">
    <property type="entry name" value="Tscrpt_reg_LuxR_C"/>
</dbReference>
<dbReference type="InterPro" id="IPR039420">
    <property type="entry name" value="WalR-like"/>
</dbReference>
<organism evidence="5 6">
    <name type="scientific">Flavivirga eckloniae</name>
    <dbReference type="NCBI Taxonomy" id="1803846"/>
    <lineage>
        <taxon>Bacteria</taxon>
        <taxon>Pseudomonadati</taxon>
        <taxon>Bacteroidota</taxon>
        <taxon>Flavobacteriia</taxon>
        <taxon>Flavobacteriales</taxon>
        <taxon>Flavobacteriaceae</taxon>
        <taxon>Flavivirga</taxon>
    </lineage>
</organism>
<evidence type="ECO:0000313" key="6">
    <source>
        <dbReference type="Proteomes" id="UP000235826"/>
    </source>
</evidence>
<dbReference type="Gene3D" id="3.40.50.2300">
    <property type="match status" value="1"/>
</dbReference>
<evidence type="ECO:0000256" key="1">
    <source>
        <dbReference type="ARBA" id="ARBA00023125"/>
    </source>
</evidence>
<dbReference type="PROSITE" id="PS50110">
    <property type="entry name" value="RESPONSE_REGULATORY"/>
    <property type="match status" value="1"/>
</dbReference>
<gene>
    <name evidence="5" type="ORF">C1H87_00035</name>
</gene>
<feature type="domain" description="HTH luxR-type" evidence="3">
    <location>
        <begin position="148"/>
        <end position="212"/>
    </location>
</feature>
<dbReference type="GO" id="GO:0006355">
    <property type="term" value="P:regulation of DNA-templated transcription"/>
    <property type="evidence" value="ECO:0007669"/>
    <property type="project" value="InterPro"/>
</dbReference>
<dbReference type="InterPro" id="IPR011006">
    <property type="entry name" value="CheY-like_superfamily"/>
</dbReference>
<evidence type="ECO:0000256" key="2">
    <source>
        <dbReference type="PROSITE-ProRule" id="PRU00169"/>
    </source>
</evidence>
<evidence type="ECO:0008006" key="7">
    <source>
        <dbReference type="Google" id="ProtNLM"/>
    </source>
</evidence>
<dbReference type="RefSeq" id="WP_102753851.1">
    <property type="nucleotide sequence ID" value="NZ_CP025791.1"/>
</dbReference>
<keyword evidence="2" id="KW-0597">Phosphoprotein</keyword>
<feature type="modified residue" description="4-aspartylphosphate" evidence="2">
    <location>
        <position position="67"/>
    </location>
</feature>